<feature type="domain" description="UPF0033" evidence="2">
    <location>
        <begin position="3"/>
        <end position="70"/>
    </location>
</feature>
<dbReference type="InterPro" id="IPR001455">
    <property type="entry name" value="TusA-like"/>
</dbReference>
<name>A0ABT1EAM9_9FIRM</name>
<evidence type="ECO:0000313" key="4">
    <source>
        <dbReference type="Proteomes" id="UP001523566"/>
    </source>
</evidence>
<dbReference type="Pfam" id="PF02635">
    <property type="entry name" value="DsrE"/>
    <property type="match status" value="1"/>
</dbReference>
<dbReference type="NCBIfam" id="TIGR03527">
    <property type="entry name" value="selenium_YedF"/>
    <property type="match status" value="1"/>
</dbReference>
<dbReference type="InterPro" id="IPR036868">
    <property type="entry name" value="TusA-like_sf"/>
</dbReference>
<evidence type="ECO:0000259" key="2">
    <source>
        <dbReference type="Pfam" id="PF01206"/>
    </source>
</evidence>
<dbReference type="Pfam" id="PF01206">
    <property type="entry name" value="TusA"/>
    <property type="match status" value="1"/>
</dbReference>
<evidence type="ECO:0000256" key="1">
    <source>
        <dbReference type="ARBA" id="ARBA00008984"/>
    </source>
</evidence>
<dbReference type="InterPro" id="IPR027396">
    <property type="entry name" value="DsrEFH-like"/>
</dbReference>
<dbReference type="SUPFAM" id="SSF64307">
    <property type="entry name" value="SirA-like"/>
    <property type="match status" value="1"/>
</dbReference>
<dbReference type="PANTHER" id="PTHR33279:SF18">
    <property type="entry name" value="SULFUR CARRIER PROTEIN MJ0990-RELATED"/>
    <property type="match status" value="1"/>
</dbReference>
<keyword evidence="4" id="KW-1185">Reference proteome</keyword>
<reference evidence="3 4" key="1">
    <citation type="journal article" date="2022" name="Genome Biol. Evol.">
        <title>Host diet, physiology and behaviors set the stage for Lachnospiraceae cladogenesis.</title>
        <authorList>
            <person name="Vera-Ponce De Leon A."/>
            <person name="Schneider M."/>
            <person name="Jahnes B.C."/>
            <person name="Sadowski V."/>
            <person name="Camuy-Velez L.A."/>
            <person name="Duan J."/>
            <person name="Sabree Z.L."/>
        </authorList>
    </citation>
    <scope>NUCLEOTIDE SEQUENCE [LARGE SCALE GENOMIC DNA]</scope>
    <source>
        <strain evidence="3 4">PAL113</strain>
    </source>
</reference>
<dbReference type="Proteomes" id="UP001523566">
    <property type="component" value="Unassembled WGS sequence"/>
</dbReference>
<comment type="similarity">
    <text evidence="1">Belongs to the sulfur carrier protein TusA family.</text>
</comment>
<accession>A0ABT1EAM9</accession>
<evidence type="ECO:0000313" key="3">
    <source>
        <dbReference type="EMBL" id="MCP1102885.1"/>
    </source>
</evidence>
<comment type="caution">
    <text evidence="3">The sequence shown here is derived from an EMBL/GenBank/DDBJ whole genome shotgun (WGS) entry which is preliminary data.</text>
</comment>
<dbReference type="RefSeq" id="WP_262066671.1">
    <property type="nucleotide sequence ID" value="NZ_JAMXOD010000015.1"/>
</dbReference>
<organism evidence="3 4">
    <name type="scientific">Aequitasia blattaphilus</name>
    <dbReference type="NCBI Taxonomy" id="2949332"/>
    <lineage>
        <taxon>Bacteria</taxon>
        <taxon>Bacillati</taxon>
        <taxon>Bacillota</taxon>
        <taxon>Clostridia</taxon>
        <taxon>Lachnospirales</taxon>
        <taxon>Lachnospiraceae</taxon>
        <taxon>Aequitasia</taxon>
    </lineage>
</organism>
<protein>
    <submittedName>
        <fullName evidence="3">Sulfurtransferase-like selenium metabolism protein YedF</fullName>
    </submittedName>
</protein>
<sequence length="193" mass="21501">MIVVDARGDVCPVPVIKTKKALEEASERERVEVLVDNDIAFQNVQKYGNEVGNILSAEKKSEQEYHIVIEGKEKEDELKKQETNCIYVIRSNAMGVGDEALGKTLLKGFFYALTQVEGLPKKILFYNSGAYLTTSESESLEDIKYLESQGVEILTCGTCLDFYGLKDKLEVGNVTNMYAIVEAMNQADKIVTP</sequence>
<proteinExistence type="inferred from homology"/>
<dbReference type="Gene3D" id="3.40.1260.10">
    <property type="entry name" value="DsrEFH-like"/>
    <property type="match status" value="1"/>
</dbReference>
<dbReference type="EMBL" id="JAMZFW010000015">
    <property type="protein sequence ID" value="MCP1102885.1"/>
    <property type="molecule type" value="Genomic_DNA"/>
</dbReference>
<gene>
    <name evidence="3" type="primary">yedF</name>
    <name evidence="3" type="ORF">NK125_10695</name>
</gene>
<dbReference type="SUPFAM" id="SSF75169">
    <property type="entry name" value="DsrEFH-like"/>
    <property type="match status" value="1"/>
</dbReference>
<dbReference type="PANTHER" id="PTHR33279">
    <property type="entry name" value="SULFUR CARRIER PROTEIN YEDF-RELATED"/>
    <property type="match status" value="1"/>
</dbReference>
<dbReference type="InterPro" id="IPR019870">
    <property type="entry name" value="Se_metab_YedF"/>
</dbReference>
<dbReference type="Gene3D" id="3.30.110.40">
    <property type="entry name" value="TusA-like domain"/>
    <property type="match status" value="1"/>
</dbReference>
<dbReference type="InterPro" id="IPR003787">
    <property type="entry name" value="Sulphur_relay_DsrE/F-like"/>
</dbReference>
<dbReference type="CDD" id="cd00291">
    <property type="entry name" value="SirA_YedF_YeeD"/>
    <property type="match status" value="1"/>
</dbReference>